<organism evidence="2 3">
    <name type="scientific">Pannonibacter phragmitetus</name>
    <dbReference type="NCBI Taxonomy" id="121719"/>
    <lineage>
        <taxon>Bacteria</taxon>
        <taxon>Pseudomonadati</taxon>
        <taxon>Pseudomonadota</taxon>
        <taxon>Alphaproteobacteria</taxon>
        <taxon>Hyphomicrobiales</taxon>
        <taxon>Stappiaceae</taxon>
        <taxon>Pannonibacter</taxon>
    </lineage>
</organism>
<keyword evidence="1" id="KW-0472">Membrane</keyword>
<accession>A0A378ZUV6</accession>
<evidence type="ECO:0000313" key="3">
    <source>
        <dbReference type="Proteomes" id="UP000255000"/>
    </source>
</evidence>
<dbReference type="RefSeq" id="WP_026356159.1">
    <property type="nucleotide sequence ID" value="NZ_UGSK01000001.1"/>
</dbReference>
<dbReference type="InterPro" id="IPR049641">
    <property type="entry name" value="THIVI_2564-like"/>
</dbReference>
<keyword evidence="1" id="KW-1133">Transmembrane helix</keyword>
<dbReference type="Proteomes" id="UP000255000">
    <property type="component" value="Unassembled WGS sequence"/>
</dbReference>
<reference evidence="2 3" key="1">
    <citation type="submission" date="2018-06" db="EMBL/GenBank/DDBJ databases">
        <authorList>
            <consortium name="Pathogen Informatics"/>
            <person name="Doyle S."/>
        </authorList>
    </citation>
    <scope>NUCLEOTIDE SEQUENCE [LARGE SCALE GENOMIC DNA]</scope>
    <source>
        <strain evidence="2 3">NCTC13350</strain>
    </source>
</reference>
<dbReference type="EMBL" id="UGSK01000001">
    <property type="protein sequence ID" value="SUB01006.1"/>
    <property type="molecule type" value="Genomic_DNA"/>
</dbReference>
<feature type="transmembrane region" description="Helical" evidence="1">
    <location>
        <begin position="6"/>
        <end position="26"/>
    </location>
</feature>
<gene>
    <name evidence="2" type="ORF">NCTC13350_01937</name>
</gene>
<feature type="transmembrane region" description="Helical" evidence="1">
    <location>
        <begin position="33"/>
        <end position="53"/>
    </location>
</feature>
<dbReference type="NCBIfam" id="NF041949">
    <property type="entry name" value="THIVI_2564_fam"/>
    <property type="match status" value="1"/>
</dbReference>
<protein>
    <submittedName>
        <fullName evidence="2">Uncharacterized protein</fullName>
    </submittedName>
</protein>
<dbReference type="AlphaFoldDB" id="A0A378ZUV6"/>
<name>A0A378ZUV6_9HYPH</name>
<sequence>MSLINLIVTLVVVGIGLWAINTYVPMDRKIKSILNVVVVIVVVLWLMRGFGLLGDIGSIRVGN</sequence>
<evidence type="ECO:0000256" key="1">
    <source>
        <dbReference type="SAM" id="Phobius"/>
    </source>
</evidence>
<keyword evidence="1" id="KW-0812">Transmembrane</keyword>
<proteinExistence type="predicted"/>
<evidence type="ECO:0000313" key="2">
    <source>
        <dbReference type="EMBL" id="SUB01006.1"/>
    </source>
</evidence>